<proteinExistence type="predicted"/>
<dbReference type="GO" id="GO:0008270">
    <property type="term" value="F:zinc ion binding"/>
    <property type="evidence" value="ECO:0007669"/>
    <property type="project" value="UniProtKB-KW"/>
</dbReference>
<dbReference type="Pfam" id="PF12171">
    <property type="entry name" value="zf-C2H2_jaz"/>
    <property type="match status" value="1"/>
</dbReference>
<accession>A0AAD4Q2A7</accession>
<name>A0AAD4Q2A7_9AGAM</name>
<evidence type="ECO:0000313" key="6">
    <source>
        <dbReference type="EMBL" id="KAH8977826.1"/>
    </source>
</evidence>
<dbReference type="InterPro" id="IPR036236">
    <property type="entry name" value="Znf_C2H2_sf"/>
</dbReference>
<protein>
    <recommendedName>
        <fullName evidence="5">C2H2-type domain-containing protein</fullName>
    </recommendedName>
</protein>
<dbReference type="Gene3D" id="3.30.160.60">
    <property type="entry name" value="Classic Zinc Finger"/>
    <property type="match status" value="1"/>
</dbReference>
<organism evidence="6 7">
    <name type="scientific">Lactarius akahatsu</name>
    <dbReference type="NCBI Taxonomy" id="416441"/>
    <lineage>
        <taxon>Eukaryota</taxon>
        <taxon>Fungi</taxon>
        <taxon>Dikarya</taxon>
        <taxon>Basidiomycota</taxon>
        <taxon>Agaricomycotina</taxon>
        <taxon>Agaricomycetes</taxon>
        <taxon>Russulales</taxon>
        <taxon>Russulaceae</taxon>
        <taxon>Lactarius</taxon>
    </lineage>
</organism>
<sequence>MDDKHWYCRKHDLVFKSELGLNAHYKLSPYHHYCCEEDFGDEDKLWDHLVVDHNACRDCHEVFNGYAKLQKHDHESHLRCTECDRSFQSESNLQHHLNSKLHRPSTVLCPGPQMQQVVCLVCSTHAPL</sequence>
<keyword evidence="1" id="KW-0479">Metal-binding</keyword>
<dbReference type="SUPFAM" id="SSF57667">
    <property type="entry name" value="beta-beta-alpha zinc fingers"/>
    <property type="match status" value="1"/>
</dbReference>
<evidence type="ECO:0000259" key="5">
    <source>
        <dbReference type="PROSITE" id="PS50157"/>
    </source>
</evidence>
<gene>
    <name evidence="6" type="ORF">EDB92DRAFT_691536</name>
</gene>
<reference evidence="6" key="1">
    <citation type="submission" date="2022-01" db="EMBL/GenBank/DDBJ databases">
        <title>Comparative genomics reveals a dynamic genome evolution in the ectomycorrhizal milk-cap (Lactarius) mushrooms.</title>
        <authorList>
            <consortium name="DOE Joint Genome Institute"/>
            <person name="Lebreton A."/>
            <person name="Tang N."/>
            <person name="Kuo A."/>
            <person name="LaButti K."/>
            <person name="Drula E."/>
            <person name="Barry K."/>
            <person name="Clum A."/>
            <person name="Lipzen A."/>
            <person name="Mousain D."/>
            <person name="Ng V."/>
            <person name="Wang R."/>
            <person name="Wang X."/>
            <person name="Dai Y."/>
            <person name="Henrissat B."/>
            <person name="Grigoriev I.V."/>
            <person name="Guerin-Laguette A."/>
            <person name="Yu F."/>
            <person name="Martin F.M."/>
        </authorList>
    </citation>
    <scope>NUCLEOTIDE SEQUENCE</scope>
    <source>
        <strain evidence="6">QP</strain>
    </source>
</reference>
<evidence type="ECO:0000256" key="4">
    <source>
        <dbReference type="PROSITE-ProRule" id="PRU00042"/>
    </source>
</evidence>
<dbReference type="SMART" id="SM00355">
    <property type="entry name" value="ZnF_C2H2"/>
    <property type="match status" value="2"/>
</dbReference>
<evidence type="ECO:0000256" key="2">
    <source>
        <dbReference type="ARBA" id="ARBA00022771"/>
    </source>
</evidence>
<dbReference type="PROSITE" id="PS00028">
    <property type="entry name" value="ZINC_FINGER_C2H2_1"/>
    <property type="match status" value="1"/>
</dbReference>
<dbReference type="InterPro" id="IPR013087">
    <property type="entry name" value="Znf_C2H2_type"/>
</dbReference>
<keyword evidence="7" id="KW-1185">Reference proteome</keyword>
<keyword evidence="3" id="KW-0862">Zinc</keyword>
<comment type="caution">
    <text evidence="6">The sequence shown here is derived from an EMBL/GenBank/DDBJ whole genome shotgun (WGS) entry which is preliminary data.</text>
</comment>
<dbReference type="InterPro" id="IPR022755">
    <property type="entry name" value="Znf_C2H2_jaz"/>
</dbReference>
<evidence type="ECO:0000256" key="1">
    <source>
        <dbReference type="ARBA" id="ARBA00022723"/>
    </source>
</evidence>
<dbReference type="EMBL" id="JAKELL010000271">
    <property type="protein sequence ID" value="KAH8977826.1"/>
    <property type="molecule type" value="Genomic_DNA"/>
</dbReference>
<feature type="domain" description="C2H2-type" evidence="5">
    <location>
        <begin position="78"/>
        <end position="102"/>
    </location>
</feature>
<dbReference type="PROSITE" id="PS50157">
    <property type="entry name" value="ZINC_FINGER_C2H2_2"/>
    <property type="match status" value="1"/>
</dbReference>
<evidence type="ECO:0000256" key="3">
    <source>
        <dbReference type="ARBA" id="ARBA00022833"/>
    </source>
</evidence>
<dbReference type="AlphaFoldDB" id="A0AAD4Q2A7"/>
<dbReference type="Proteomes" id="UP001201163">
    <property type="component" value="Unassembled WGS sequence"/>
</dbReference>
<keyword evidence="2 4" id="KW-0863">Zinc-finger</keyword>
<evidence type="ECO:0000313" key="7">
    <source>
        <dbReference type="Proteomes" id="UP001201163"/>
    </source>
</evidence>